<keyword evidence="3" id="KW-0210">Decarboxylase</keyword>
<dbReference type="InterPro" id="IPR015422">
    <property type="entry name" value="PyrdxlP-dep_Trfase_small"/>
</dbReference>
<reference evidence="7 8" key="1">
    <citation type="submission" date="2022-04" db="EMBL/GenBank/DDBJ databases">
        <title>Genome diversity in the genus Frankia.</title>
        <authorList>
            <person name="Carlos-Shanley C."/>
            <person name="Hahn D."/>
        </authorList>
    </citation>
    <scope>NUCLEOTIDE SEQUENCE [LARGE SCALE GENOMIC DNA]</scope>
    <source>
        <strain evidence="7 8">Ag45/Mut15</strain>
    </source>
</reference>
<proteinExistence type="inferred from homology"/>
<evidence type="ECO:0000313" key="8">
    <source>
        <dbReference type="Proteomes" id="UP001201873"/>
    </source>
</evidence>
<dbReference type="PROSITE" id="PS00392">
    <property type="entry name" value="DDC_GAD_HDC_YDC"/>
    <property type="match status" value="1"/>
</dbReference>
<comment type="caution">
    <text evidence="7">The sequence shown here is derived from an EMBL/GenBank/DDBJ whole genome shotgun (WGS) entry which is preliminary data.</text>
</comment>
<keyword evidence="4 6" id="KW-0663">Pyridoxal phosphate</keyword>
<evidence type="ECO:0000256" key="6">
    <source>
        <dbReference type="RuleBase" id="RU000382"/>
    </source>
</evidence>
<dbReference type="SUPFAM" id="SSF53383">
    <property type="entry name" value="PLP-dependent transferases"/>
    <property type="match status" value="1"/>
</dbReference>
<keyword evidence="8" id="KW-1185">Reference proteome</keyword>
<dbReference type="Gene3D" id="3.40.640.10">
    <property type="entry name" value="Type I PLP-dependent aspartate aminotransferase-like (Major domain)"/>
    <property type="match status" value="1"/>
</dbReference>
<dbReference type="InterPro" id="IPR002129">
    <property type="entry name" value="PyrdxlP-dep_de-COase"/>
</dbReference>
<sequence length="489" mass="51463">MHRFDADTADLMRAVFDATRLRLGFDQVPLDGPATPVELAARVGRTITPGGLGGRRALELFDEVLARACISADHPRNLAFIPAAPTRSSVMFDLLVGASSIYGGSWMEGAGAVHAENEALRWLADLAGLPVAAGGVFVPGGTVGNLSALVAARGAARARLLAEGRPLPSRWRFICGDEAHSSLYQAAAVLDAEIVPIPTGADGRLTGPLLAAALAGFAREDASAARGLRPDGHDHGYGDDGGGGGGEAGRDAAALGVFAVVATAGTTQFGVVDDIRGIVDVAREHRLWVHADGAYGLAALAAPSARVRFDGIADVDSFIVDPHKWLFAPFDACALLYRDPAQGLAAHGPQRAAYLEVLDSHTNWNPSDYAIGLSRRARGLPFWFSLATHGTQAYADAIEVTLATTRAAAAQITARPELELVREPELSVVVFRRRGWTDTDYQQWSSGLLRAGFAFVPPTRVAGEAVARFAIVNPRTTPDDIGAILSTML</sequence>
<dbReference type="Proteomes" id="UP001201873">
    <property type="component" value="Unassembled WGS sequence"/>
</dbReference>
<organism evidence="7 8">
    <name type="scientific">Frankia umida</name>
    <dbReference type="NCBI Taxonomy" id="573489"/>
    <lineage>
        <taxon>Bacteria</taxon>
        <taxon>Bacillati</taxon>
        <taxon>Actinomycetota</taxon>
        <taxon>Actinomycetes</taxon>
        <taxon>Frankiales</taxon>
        <taxon>Frankiaceae</taxon>
        <taxon>Frankia</taxon>
    </lineage>
</organism>
<dbReference type="InterPro" id="IPR010977">
    <property type="entry name" value="Aromatic_deC"/>
</dbReference>
<dbReference type="Pfam" id="PF00282">
    <property type="entry name" value="Pyridoxal_deC"/>
    <property type="match status" value="2"/>
</dbReference>
<dbReference type="PRINTS" id="PR00800">
    <property type="entry name" value="YHDCRBOXLASE"/>
</dbReference>
<evidence type="ECO:0000256" key="1">
    <source>
        <dbReference type="ARBA" id="ARBA00001933"/>
    </source>
</evidence>
<evidence type="ECO:0000256" key="5">
    <source>
        <dbReference type="ARBA" id="ARBA00023239"/>
    </source>
</evidence>
<name>A0ABT0JVI5_9ACTN</name>
<dbReference type="InterPro" id="IPR015424">
    <property type="entry name" value="PyrdxlP-dep_Trfase"/>
</dbReference>
<gene>
    <name evidence="7" type="ORF">MXD59_07250</name>
</gene>
<protein>
    <submittedName>
        <fullName evidence="7">Pyridoxal-dependent decarboxylase</fullName>
    </submittedName>
</protein>
<keyword evidence="5 6" id="KW-0456">Lyase</keyword>
<comment type="similarity">
    <text evidence="2 6">Belongs to the group II decarboxylase family.</text>
</comment>
<dbReference type="InterPro" id="IPR021115">
    <property type="entry name" value="Pyridoxal-P_BS"/>
</dbReference>
<evidence type="ECO:0000256" key="2">
    <source>
        <dbReference type="ARBA" id="ARBA00009533"/>
    </source>
</evidence>
<evidence type="ECO:0000256" key="3">
    <source>
        <dbReference type="ARBA" id="ARBA00022793"/>
    </source>
</evidence>
<evidence type="ECO:0000313" key="7">
    <source>
        <dbReference type="EMBL" id="MCK9875567.1"/>
    </source>
</evidence>
<dbReference type="PANTHER" id="PTHR11999">
    <property type="entry name" value="GROUP II PYRIDOXAL-5-PHOSPHATE DECARBOXYLASE"/>
    <property type="match status" value="1"/>
</dbReference>
<dbReference type="PANTHER" id="PTHR11999:SF70">
    <property type="entry name" value="MIP05841P"/>
    <property type="match status" value="1"/>
</dbReference>
<evidence type="ECO:0000256" key="4">
    <source>
        <dbReference type="ARBA" id="ARBA00022898"/>
    </source>
</evidence>
<dbReference type="Gene3D" id="3.90.1150.10">
    <property type="entry name" value="Aspartate Aminotransferase, domain 1"/>
    <property type="match status" value="1"/>
</dbReference>
<dbReference type="EMBL" id="JALKFT010000005">
    <property type="protein sequence ID" value="MCK9875567.1"/>
    <property type="molecule type" value="Genomic_DNA"/>
</dbReference>
<dbReference type="InterPro" id="IPR015421">
    <property type="entry name" value="PyrdxlP-dep_Trfase_major"/>
</dbReference>
<dbReference type="RefSeq" id="WP_248823995.1">
    <property type="nucleotide sequence ID" value="NZ_JALKFT010000005.1"/>
</dbReference>
<accession>A0ABT0JVI5</accession>
<comment type="cofactor">
    <cofactor evidence="1 6">
        <name>pyridoxal 5'-phosphate</name>
        <dbReference type="ChEBI" id="CHEBI:597326"/>
    </cofactor>
</comment>